<dbReference type="VEuPathDB" id="FungiDB:AB675_1491"/>
<evidence type="ECO:0000256" key="4">
    <source>
        <dbReference type="RuleBase" id="RU361268"/>
    </source>
</evidence>
<dbReference type="OrthoDB" id="3971593at2759"/>
<feature type="compositionally biased region" description="Low complexity" evidence="5">
    <location>
        <begin position="43"/>
        <end position="56"/>
    </location>
</feature>
<dbReference type="PROSITE" id="PS01101">
    <property type="entry name" value="CK2_BETA"/>
    <property type="match status" value="1"/>
</dbReference>
<dbReference type="PRINTS" id="PR00472">
    <property type="entry name" value="CASNKINASEII"/>
</dbReference>
<evidence type="ECO:0000313" key="6">
    <source>
        <dbReference type="EMBL" id="KPI37170.1"/>
    </source>
</evidence>
<evidence type="ECO:0000256" key="2">
    <source>
        <dbReference type="ARBA" id="ARBA00045899"/>
    </source>
</evidence>
<dbReference type="GO" id="GO:0019887">
    <property type="term" value="F:protein kinase regulator activity"/>
    <property type="evidence" value="ECO:0007669"/>
    <property type="project" value="InterPro"/>
</dbReference>
<evidence type="ECO:0000313" key="7">
    <source>
        <dbReference type="Proteomes" id="UP000038010"/>
    </source>
</evidence>
<evidence type="ECO:0000256" key="3">
    <source>
        <dbReference type="ARBA" id="ARBA00062110"/>
    </source>
</evidence>
<keyword evidence="7" id="KW-1185">Reference proteome</keyword>
<dbReference type="GO" id="GO:0005956">
    <property type="term" value="C:protein kinase CK2 complex"/>
    <property type="evidence" value="ECO:0007669"/>
    <property type="project" value="UniProtKB-UniRule"/>
</dbReference>
<protein>
    <recommendedName>
        <fullName evidence="4">Casein kinase II subunit beta</fullName>
        <shortName evidence="4">CK II beta</shortName>
    </recommendedName>
</protein>
<keyword evidence="6" id="KW-0418">Kinase</keyword>
<dbReference type="STRING" id="1664694.A0A0N1H0E4"/>
<dbReference type="SMART" id="SM01085">
    <property type="entry name" value="CK_II_beta"/>
    <property type="match status" value="1"/>
</dbReference>
<dbReference type="EMBL" id="LFJN01000025">
    <property type="protein sequence ID" value="KPI37170.1"/>
    <property type="molecule type" value="Genomic_DNA"/>
</dbReference>
<dbReference type="FunFam" id="2.20.25.20:FF:000001">
    <property type="entry name" value="Casein kinase II subunit beta"/>
    <property type="match status" value="1"/>
</dbReference>
<dbReference type="SUPFAM" id="SSF57798">
    <property type="entry name" value="Casein kinase II beta subunit"/>
    <property type="match status" value="1"/>
</dbReference>
<dbReference type="RefSeq" id="XP_017997133.1">
    <property type="nucleotide sequence ID" value="XM_018141386.1"/>
</dbReference>
<feature type="region of interest" description="Disordered" evidence="5">
    <location>
        <begin position="329"/>
        <end position="356"/>
    </location>
</feature>
<comment type="function">
    <text evidence="2 4">Regulatory subunit of casein kinase II/CK2. As part of the kinase complex regulates the basal catalytic activity of the alpha subunit a constitutively active serine/threonine-protein kinase that phosphorylates a large number of substrates containing acidic residues C-terminal to the phosphorylated serine or threonine.</text>
</comment>
<comment type="caution">
    <text evidence="6">The sequence shown here is derived from an EMBL/GenBank/DDBJ whole genome shotgun (WGS) entry which is preliminary data.</text>
</comment>
<accession>A0A0N1H0E4</accession>
<feature type="compositionally biased region" description="Basic and acidic residues" evidence="5">
    <location>
        <begin position="14"/>
        <end position="28"/>
    </location>
</feature>
<reference evidence="6 7" key="1">
    <citation type="submission" date="2015-06" db="EMBL/GenBank/DDBJ databases">
        <title>Draft genome of the ant-associated black yeast Phialophora attae CBS 131958.</title>
        <authorList>
            <person name="Moreno L.F."/>
            <person name="Stielow B.J."/>
            <person name="de Hoog S."/>
            <person name="Vicente V.A."/>
            <person name="Weiss V.A."/>
            <person name="de Vries M."/>
            <person name="Cruz L.M."/>
            <person name="Souza E.M."/>
        </authorList>
    </citation>
    <scope>NUCLEOTIDE SEQUENCE [LARGE SCALE GENOMIC DNA]</scope>
    <source>
        <strain evidence="6 7">CBS 131958</strain>
    </source>
</reference>
<proteinExistence type="inferred from homology"/>
<comment type="subunit">
    <text evidence="3">Tetramer composed of two alpha chains, one beta chain and one beta' chain.</text>
</comment>
<dbReference type="GO" id="GO:0016301">
    <property type="term" value="F:kinase activity"/>
    <property type="evidence" value="ECO:0007669"/>
    <property type="project" value="UniProtKB-KW"/>
</dbReference>
<evidence type="ECO:0000256" key="1">
    <source>
        <dbReference type="ARBA" id="ARBA00006941"/>
    </source>
</evidence>
<feature type="region of interest" description="Disordered" evidence="5">
    <location>
        <begin position="1"/>
        <end position="56"/>
    </location>
</feature>
<dbReference type="GeneID" id="28733266"/>
<keyword evidence="6" id="KW-0808">Transferase</keyword>
<dbReference type="GO" id="GO:0006359">
    <property type="term" value="P:regulation of transcription by RNA polymerase III"/>
    <property type="evidence" value="ECO:0007669"/>
    <property type="project" value="TreeGrafter"/>
</dbReference>
<dbReference type="Pfam" id="PF01214">
    <property type="entry name" value="CK_II_beta"/>
    <property type="match status" value="1"/>
</dbReference>
<comment type="subunit">
    <text evidence="4">Tetramer of two alpha and two beta subunits.</text>
</comment>
<sequence length="407" mass="45884">MPSKPISIPGAVERQAEKAREGDKETRKEKQKQRLRKPLPRQDLSGTSKDSSTSSISDDRFFSAVENLSQLTLSDDSSEYTEWIMKFISSRGNEYFCEIDEEYLTDRFNLTGLNIEVNYYQHALDLITDVFDLDCEDDMRDAIEKSARHLYGLVHARYIVTTRGLAKMVDKYKKSDFGRCPRVYCEGQPLLPCGLENNAGKKPVKLYCARCEDTYSPKSSRHSTIDGAYFGTSFHNILFQVYPALIPQKSLKRFTPTIFGFKVHYAAALHRWQDEERRDMRERLAEAGIAPLPFSADNSSSQAQQQAPTRQLLFVEDAEDDDGMSARADARLDDDHDDGPDADEDPDESSATRMQGQAQVENQMQSQAMVTKGGVNMGLIRARAVQAAILKHQQSSATHTQGGQPRV</sequence>
<dbReference type="GO" id="GO:0005737">
    <property type="term" value="C:cytoplasm"/>
    <property type="evidence" value="ECO:0007669"/>
    <property type="project" value="TreeGrafter"/>
</dbReference>
<dbReference type="InterPro" id="IPR035991">
    <property type="entry name" value="Casein_kinase_II_beta-like"/>
</dbReference>
<dbReference type="AlphaFoldDB" id="A0A0N1H0E4"/>
<dbReference type="InterPro" id="IPR000704">
    <property type="entry name" value="Casein_kinase_II_reg-sub"/>
</dbReference>
<name>A0A0N1H0E4_9EURO</name>
<organism evidence="6 7">
    <name type="scientific">Cyphellophora attinorum</name>
    <dbReference type="NCBI Taxonomy" id="1664694"/>
    <lineage>
        <taxon>Eukaryota</taxon>
        <taxon>Fungi</taxon>
        <taxon>Dikarya</taxon>
        <taxon>Ascomycota</taxon>
        <taxon>Pezizomycotina</taxon>
        <taxon>Eurotiomycetes</taxon>
        <taxon>Chaetothyriomycetidae</taxon>
        <taxon>Chaetothyriales</taxon>
        <taxon>Cyphellophoraceae</taxon>
        <taxon>Cyphellophora</taxon>
    </lineage>
</organism>
<dbReference type="PANTHER" id="PTHR11740">
    <property type="entry name" value="CASEIN KINASE II SUBUNIT BETA"/>
    <property type="match status" value="1"/>
</dbReference>
<gene>
    <name evidence="6" type="ORF">AB675_1491</name>
</gene>
<dbReference type="InterPro" id="IPR016149">
    <property type="entry name" value="Casein_kin_II_reg-sub_N"/>
</dbReference>
<dbReference type="FunFam" id="1.10.1820.10:FF:000003">
    <property type="entry name" value="Casein kinase II subunit beta"/>
    <property type="match status" value="1"/>
</dbReference>
<feature type="compositionally biased region" description="Basic residues" evidence="5">
    <location>
        <begin position="29"/>
        <end position="39"/>
    </location>
</feature>
<dbReference type="Gene3D" id="1.10.1820.10">
    <property type="entry name" value="protein kinase ck2 holoenzyme, chain C, domain 1"/>
    <property type="match status" value="1"/>
</dbReference>
<dbReference type="GO" id="GO:0034456">
    <property type="term" value="C:UTP-C complex"/>
    <property type="evidence" value="ECO:0007669"/>
    <property type="project" value="TreeGrafter"/>
</dbReference>
<dbReference type="Gene3D" id="2.20.25.20">
    <property type="match status" value="1"/>
</dbReference>
<feature type="compositionally biased region" description="Acidic residues" evidence="5">
    <location>
        <begin position="335"/>
        <end position="348"/>
    </location>
</feature>
<comment type="similarity">
    <text evidence="1 4">Belongs to the casein kinase 2 subunit beta family.</text>
</comment>
<dbReference type="Proteomes" id="UP000038010">
    <property type="component" value="Unassembled WGS sequence"/>
</dbReference>
<evidence type="ECO:0000256" key="5">
    <source>
        <dbReference type="SAM" id="MobiDB-lite"/>
    </source>
</evidence>
<dbReference type="PANTHER" id="PTHR11740:SF39">
    <property type="entry name" value="CASEIN KINASE II SUBUNIT BETA"/>
    <property type="match status" value="1"/>
</dbReference>